<evidence type="ECO:0000313" key="3">
    <source>
        <dbReference type="Proteomes" id="UP000694569"/>
    </source>
</evidence>
<feature type="region of interest" description="Disordered" evidence="1">
    <location>
        <begin position="146"/>
        <end position="265"/>
    </location>
</feature>
<protein>
    <recommendedName>
        <fullName evidence="4">Coiled-coil domain-containing protein 177</fullName>
    </recommendedName>
</protein>
<feature type="region of interest" description="Disordered" evidence="1">
    <location>
        <begin position="388"/>
        <end position="493"/>
    </location>
</feature>
<dbReference type="AlphaFoldDB" id="A0A8C5QXD7"/>
<organism evidence="2 3">
    <name type="scientific">Leptobrachium leishanense</name>
    <name type="common">Leishan spiny toad</name>
    <dbReference type="NCBI Taxonomy" id="445787"/>
    <lineage>
        <taxon>Eukaryota</taxon>
        <taxon>Metazoa</taxon>
        <taxon>Chordata</taxon>
        <taxon>Craniata</taxon>
        <taxon>Vertebrata</taxon>
        <taxon>Euteleostomi</taxon>
        <taxon>Amphibia</taxon>
        <taxon>Batrachia</taxon>
        <taxon>Anura</taxon>
        <taxon>Pelobatoidea</taxon>
        <taxon>Megophryidae</taxon>
        <taxon>Leptobrachium</taxon>
    </lineage>
</organism>
<dbReference type="InterPro" id="IPR029090">
    <property type="entry name" value="DUF4659"/>
</dbReference>
<feature type="compositionally biased region" description="Polar residues" evidence="1">
    <location>
        <begin position="448"/>
        <end position="457"/>
    </location>
</feature>
<sequence>MEEPTEDPGGQEASRGASGHQRECSPMLHLDLYNFECPEAEGSRYVLTSPRSLEACARCLVKPVELLARSLSDLVKEAPGRSMRVATGLCEVYEIDRQRKLKMCREERERIIRQEKRRILPMVISSSLGSPSTSKCPSRADTISAMESKRYNSPPTTSHQRKITPPSEDAHRTETPPSKSNSPLTKGSKKHHPPSSKDHKSDPSLLKNVPSCDSPATMEPLHAVPPKNKSQSLDSLQRMRDGTSARTSSESATSSFSGDSARDKAAQFLQRPQTLETVNSLMGRSFSLGDLSHSPQTTKKVEKMVKEVKKMGVRELPQRDKKIAALMIARHQEENIRNEHRYWAHLQWDTQRKTSELKREQEERERHRILVQGQKRWEYQIKKKSNITSLEEPSASSLTQSSSAQLEKWKEQDQEKETIKRGKLEKSKEGGEQKKTQRKKEALEQVEEANQQKQLTDQNKKLEKKKAEKMKHQVLLQELSQKEESENEELKKTLENNLHRAQENIDHLLEKRNQDLKNKARKEELQILRARQAAERKERERREHLDEQVRTAQRRLQHASQVAEEVAHHKARKALEGRLEKEKVQRENRERVQKKEDMKRQELLVSIEKKLERSEQIYKEKQTVLDNARSVARASFNIREKVRAETNIRTFDKMAQEAEMYASIDKN</sequence>
<feature type="compositionally biased region" description="Basic and acidic residues" evidence="1">
    <location>
        <begin position="407"/>
        <end position="443"/>
    </location>
</feature>
<dbReference type="OrthoDB" id="200110at2759"/>
<dbReference type="Proteomes" id="UP000694569">
    <property type="component" value="Unplaced"/>
</dbReference>
<dbReference type="PANTHER" id="PTHR33663">
    <property type="entry name" value="COILED-COIL DOMAIN-CONTAINING PROTEIN 177"/>
    <property type="match status" value="1"/>
</dbReference>
<accession>A0A8C5QXD7</accession>
<feature type="compositionally biased region" description="Basic and acidic residues" evidence="1">
    <location>
        <begin position="480"/>
        <end position="493"/>
    </location>
</feature>
<evidence type="ECO:0000256" key="1">
    <source>
        <dbReference type="SAM" id="MobiDB-lite"/>
    </source>
</evidence>
<proteinExistence type="predicted"/>
<evidence type="ECO:0008006" key="4">
    <source>
        <dbReference type="Google" id="ProtNLM"/>
    </source>
</evidence>
<reference evidence="2" key="1">
    <citation type="submission" date="2025-08" db="UniProtKB">
        <authorList>
            <consortium name="Ensembl"/>
        </authorList>
    </citation>
    <scope>IDENTIFICATION</scope>
</reference>
<dbReference type="GeneTree" id="ENSGT00940000164505"/>
<dbReference type="Ensembl" id="ENSLLET00000046068.1">
    <property type="protein sequence ID" value="ENSLLEP00000044291.1"/>
    <property type="gene ID" value="ENSLLEG00000028146.1"/>
</dbReference>
<feature type="region of interest" description="Disordered" evidence="1">
    <location>
        <begin position="578"/>
        <end position="599"/>
    </location>
</feature>
<keyword evidence="3" id="KW-1185">Reference proteome</keyword>
<evidence type="ECO:0000313" key="2">
    <source>
        <dbReference type="Ensembl" id="ENSLLEP00000044291.1"/>
    </source>
</evidence>
<dbReference type="PANTHER" id="PTHR33663:SF1">
    <property type="entry name" value="COILED-COIL DOMAIN-CONTAINING PROTEIN 177"/>
    <property type="match status" value="1"/>
</dbReference>
<name>A0A8C5QXD7_9ANUR</name>
<dbReference type="Pfam" id="PF15558">
    <property type="entry name" value="DUF4659"/>
    <property type="match status" value="1"/>
</dbReference>
<feature type="compositionally biased region" description="Polar residues" evidence="1">
    <location>
        <begin position="175"/>
        <end position="185"/>
    </location>
</feature>
<feature type="compositionally biased region" description="Low complexity" evidence="1">
    <location>
        <begin position="394"/>
        <end position="406"/>
    </location>
</feature>
<feature type="region of interest" description="Disordered" evidence="1">
    <location>
        <begin position="1"/>
        <end position="22"/>
    </location>
</feature>
<feature type="compositionally biased region" description="Low complexity" evidence="1">
    <location>
        <begin position="244"/>
        <end position="259"/>
    </location>
</feature>
<reference evidence="2" key="2">
    <citation type="submission" date="2025-09" db="UniProtKB">
        <authorList>
            <consortium name="Ensembl"/>
        </authorList>
    </citation>
    <scope>IDENTIFICATION</scope>
</reference>